<evidence type="ECO:0000256" key="1">
    <source>
        <dbReference type="ARBA" id="ARBA00004240"/>
    </source>
</evidence>
<dbReference type="GO" id="GO:0005783">
    <property type="term" value="C:endoplasmic reticulum"/>
    <property type="evidence" value="ECO:0007669"/>
    <property type="project" value="UniProtKB-SubCell"/>
</dbReference>
<keyword evidence="7" id="KW-0119">Carbohydrate metabolism</keyword>
<keyword evidence="15" id="KW-1185">Reference proteome</keyword>
<evidence type="ECO:0000256" key="13">
    <source>
        <dbReference type="SAM" id="SignalP"/>
    </source>
</evidence>
<proteinExistence type="inferred from homology"/>
<sequence length="387" mass="45475">MLKYLFLLFLALSTASKPAEDRKFLIYDVNPGEGFNLRRDVYMRIANTVRLLRERGLNYVLVLPPWGNLYHWQRRERKKLWGEFFDLQSLNEFVPVMEFEEFLKENGPMIDKVIYLQNYAEGWSNGNFEMKSDERDCISADRYYKKEDALWRGIFFSYENVRTKELICLSIQGQSKTLANAIEDKYASSSSIFIDRGETILHDEFGGFDYWAARKSMQYSKEVQDLSKNFINQELKEAFMCVHLRRRDFVRSHGKDIPSIEGSAKQIAKLAKKEKLKLLYLSTDAEDFEVEELKHLLKGKVEIKRFDASTVSDGAASVIDQWICAHSAYFTGTHHSTFSFRIQEDREILGFEPENTFNRLCADNEATCEQPTKWRIVHERSKNRWEL</sequence>
<dbReference type="Pfam" id="PF10250">
    <property type="entry name" value="O-FucT"/>
    <property type="match status" value="1"/>
</dbReference>
<evidence type="ECO:0000313" key="14">
    <source>
        <dbReference type="EMBL" id="TKR64379.1"/>
    </source>
</evidence>
<dbReference type="STRING" id="34508.A0A4U5M696"/>
<keyword evidence="5" id="KW-0256">Endoplasmic reticulum</keyword>
<evidence type="ECO:0000256" key="6">
    <source>
        <dbReference type="ARBA" id="ARBA00023253"/>
    </source>
</evidence>
<gene>
    <name evidence="14" type="ORF">L596_024925</name>
</gene>
<dbReference type="InterPro" id="IPR019378">
    <property type="entry name" value="GDP-Fuc_O-FucTrfase"/>
</dbReference>
<feature type="chain" id="PRO_5020427363" description="GDP-fucose protein O-fucosyltransferase 2" evidence="13">
    <location>
        <begin position="22"/>
        <end position="387"/>
    </location>
</feature>
<dbReference type="Proteomes" id="UP000298663">
    <property type="component" value="Unassembled WGS sequence"/>
</dbReference>
<keyword evidence="13" id="KW-0732">Signal</keyword>
<dbReference type="OrthoDB" id="422368at2759"/>
<dbReference type="GO" id="GO:0006004">
    <property type="term" value="P:fucose metabolic process"/>
    <property type="evidence" value="ECO:0007669"/>
    <property type="project" value="UniProtKB-KW"/>
</dbReference>
<evidence type="ECO:0000256" key="2">
    <source>
        <dbReference type="ARBA" id="ARBA00004922"/>
    </source>
</evidence>
<comment type="similarity">
    <text evidence="8">Belongs to the glycosyltransferase 68 family.</text>
</comment>
<evidence type="ECO:0000256" key="9">
    <source>
        <dbReference type="ARBA" id="ARBA00026232"/>
    </source>
</evidence>
<evidence type="ECO:0000313" key="15">
    <source>
        <dbReference type="Proteomes" id="UP000298663"/>
    </source>
</evidence>
<dbReference type="CDD" id="cd11298">
    <property type="entry name" value="O-FucT-2"/>
    <property type="match status" value="1"/>
</dbReference>
<evidence type="ECO:0000256" key="3">
    <source>
        <dbReference type="ARBA" id="ARBA00012196"/>
    </source>
</evidence>
<dbReference type="InterPro" id="IPR045130">
    <property type="entry name" value="OFUT2-like"/>
</dbReference>
<organism evidence="14 15">
    <name type="scientific">Steinernema carpocapsae</name>
    <name type="common">Entomopathogenic nematode</name>
    <dbReference type="NCBI Taxonomy" id="34508"/>
    <lineage>
        <taxon>Eukaryota</taxon>
        <taxon>Metazoa</taxon>
        <taxon>Ecdysozoa</taxon>
        <taxon>Nematoda</taxon>
        <taxon>Chromadorea</taxon>
        <taxon>Rhabditida</taxon>
        <taxon>Tylenchina</taxon>
        <taxon>Panagrolaimomorpha</taxon>
        <taxon>Strongyloidoidea</taxon>
        <taxon>Steinernematidae</taxon>
        <taxon>Steinernema</taxon>
    </lineage>
</organism>
<dbReference type="Gene3D" id="3.40.50.11340">
    <property type="match status" value="1"/>
</dbReference>
<dbReference type="Gene3D" id="3.40.50.11350">
    <property type="match status" value="1"/>
</dbReference>
<reference evidence="14 15" key="1">
    <citation type="journal article" date="2015" name="Genome Biol.">
        <title>Comparative genomics of Steinernema reveals deeply conserved gene regulatory networks.</title>
        <authorList>
            <person name="Dillman A.R."/>
            <person name="Macchietto M."/>
            <person name="Porter C.F."/>
            <person name="Rogers A."/>
            <person name="Williams B."/>
            <person name="Antoshechkin I."/>
            <person name="Lee M.M."/>
            <person name="Goodwin Z."/>
            <person name="Lu X."/>
            <person name="Lewis E.E."/>
            <person name="Goodrich-Blair H."/>
            <person name="Stock S.P."/>
            <person name="Adams B.J."/>
            <person name="Sternberg P.W."/>
            <person name="Mortazavi A."/>
        </authorList>
    </citation>
    <scope>NUCLEOTIDE SEQUENCE [LARGE SCALE GENOMIC DNA]</scope>
    <source>
        <strain evidence="14 15">ALL</strain>
    </source>
</reference>
<reference evidence="14 15" key="2">
    <citation type="journal article" date="2019" name="G3 (Bethesda)">
        <title>Hybrid Assembly of the Genome of the Entomopathogenic Nematode Steinernema carpocapsae Identifies the X-Chromosome.</title>
        <authorList>
            <person name="Serra L."/>
            <person name="Macchietto M."/>
            <person name="Macias-Munoz A."/>
            <person name="McGill C.J."/>
            <person name="Rodriguez I.M."/>
            <person name="Rodriguez B."/>
            <person name="Murad R."/>
            <person name="Mortazavi A."/>
        </authorList>
    </citation>
    <scope>NUCLEOTIDE SEQUENCE [LARGE SCALE GENOMIC DNA]</scope>
    <source>
        <strain evidence="14 15">ALL</strain>
    </source>
</reference>
<evidence type="ECO:0000256" key="8">
    <source>
        <dbReference type="ARBA" id="ARBA00025803"/>
    </source>
</evidence>
<dbReference type="AlphaFoldDB" id="A0A4U5M696"/>
<name>A0A4U5M696_STECR</name>
<feature type="signal peptide" evidence="13">
    <location>
        <begin position="1"/>
        <end position="21"/>
    </location>
</feature>
<dbReference type="EC" id="2.4.1.221" evidence="3"/>
<keyword evidence="4" id="KW-0808">Transferase</keyword>
<comment type="pathway">
    <text evidence="2">Protein modification; protein glycosylation.</text>
</comment>
<keyword evidence="6" id="KW-0294">Fucose metabolism</keyword>
<protein>
    <recommendedName>
        <fullName evidence="9">GDP-fucose protein O-fucosyltransferase 2</fullName>
        <ecNumber evidence="3">2.4.1.221</ecNumber>
    </recommendedName>
    <alternativeName>
        <fullName evidence="10">Peptide-O-fucosyltransferase 2</fullName>
    </alternativeName>
</protein>
<evidence type="ECO:0000256" key="11">
    <source>
        <dbReference type="ARBA" id="ARBA00047273"/>
    </source>
</evidence>
<comment type="caution">
    <text evidence="14">The sequence shown here is derived from an EMBL/GenBank/DDBJ whole genome shotgun (WGS) entry which is preliminary data.</text>
</comment>
<comment type="subcellular location">
    <subcellularLocation>
        <location evidence="1">Endoplasmic reticulum</location>
    </subcellularLocation>
</comment>
<evidence type="ECO:0000256" key="4">
    <source>
        <dbReference type="ARBA" id="ARBA00022679"/>
    </source>
</evidence>
<comment type="catalytic activity">
    <reaction evidence="12">
        <text>L-seryl-[protein] + GDP-beta-L-fucose = 3-O-(alpha-L-fucosyl)-L-seryl-[protein] + GDP + H(+)</text>
        <dbReference type="Rhea" id="RHEA:63644"/>
        <dbReference type="Rhea" id="RHEA-COMP:9863"/>
        <dbReference type="Rhea" id="RHEA-COMP:17914"/>
        <dbReference type="ChEBI" id="CHEBI:15378"/>
        <dbReference type="ChEBI" id="CHEBI:29999"/>
        <dbReference type="ChEBI" id="CHEBI:57273"/>
        <dbReference type="ChEBI" id="CHEBI:58189"/>
        <dbReference type="ChEBI" id="CHEBI:189632"/>
        <dbReference type="EC" id="2.4.1.221"/>
    </reaction>
    <physiologicalReaction direction="left-to-right" evidence="12">
        <dbReference type="Rhea" id="RHEA:63645"/>
    </physiologicalReaction>
</comment>
<dbReference type="PANTHER" id="PTHR13398">
    <property type="entry name" value="GDP-FUCOSE PROTEIN O-FUCOSYLTRANSFERASE 2"/>
    <property type="match status" value="1"/>
</dbReference>
<evidence type="ECO:0000256" key="5">
    <source>
        <dbReference type="ARBA" id="ARBA00022824"/>
    </source>
</evidence>
<accession>A0A4U5M696</accession>
<evidence type="ECO:0000256" key="12">
    <source>
        <dbReference type="ARBA" id="ARBA00048647"/>
    </source>
</evidence>
<comment type="catalytic activity">
    <reaction evidence="11">
        <text>L-threonyl-[protein] + GDP-beta-L-fucose = 3-O-(alpha-L-fucosyl)-L-threonyl-[protein] + GDP + H(+)</text>
        <dbReference type="Rhea" id="RHEA:70491"/>
        <dbReference type="Rhea" id="RHEA-COMP:11060"/>
        <dbReference type="Rhea" id="RHEA-COMP:17915"/>
        <dbReference type="ChEBI" id="CHEBI:15378"/>
        <dbReference type="ChEBI" id="CHEBI:30013"/>
        <dbReference type="ChEBI" id="CHEBI:57273"/>
        <dbReference type="ChEBI" id="CHEBI:58189"/>
        <dbReference type="ChEBI" id="CHEBI:189631"/>
        <dbReference type="EC" id="2.4.1.221"/>
    </reaction>
    <physiologicalReaction direction="left-to-right" evidence="11">
        <dbReference type="Rhea" id="RHEA:70492"/>
    </physiologicalReaction>
</comment>
<evidence type="ECO:0000256" key="10">
    <source>
        <dbReference type="ARBA" id="ARBA00033083"/>
    </source>
</evidence>
<dbReference type="EMBL" id="AZBU02000009">
    <property type="protein sequence ID" value="TKR64379.1"/>
    <property type="molecule type" value="Genomic_DNA"/>
</dbReference>
<evidence type="ECO:0000256" key="7">
    <source>
        <dbReference type="ARBA" id="ARBA00023277"/>
    </source>
</evidence>
<dbReference type="GO" id="GO:0046922">
    <property type="term" value="F:peptide-O-fucosyltransferase activity"/>
    <property type="evidence" value="ECO:0007669"/>
    <property type="project" value="UniProtKB-EC"/>
</dbReference>
<dbReference type="PANTHER" id="PTHR13398:SF0">
    <property type="entry name" value="GDP-FUCOSE PROTEIN O-FUCOSYLTRANSFERASE 2"/>
    <property type="match status" value="1"/>
</dbReference>